<proteinExistence type="predicted"/>
<sequence>MLRGVRGATTVNSNEPDDIIEKTYELLTLLIDKNGIQPTDVSSVIITVTTDLNAEFPAKAMRKLKGWTYVPVMCMTEIPVPHALEKCIRVMIHTNTDIPQHEIAHMYLHKAKGLRPDLEEERKRNEMDQTAE</sequence>
<keyword evidence="2" id="KW-0057">Aromatic amino acid biosynthesis</keyword>
<dbReference type="Pfam" id="PF07736">
    <property type="entry name" value="CM_1"/>
    <property type="match status" value="1"/>
</dbReference>
<dbReference type="SUPFAM" id="SSF55298">
    <property type="entry name" value="YjgF-like"/>
    <property type="match status" value="1"/>
</dbReference>
<reference evidence="4" key="1">
    <citation type="journal article" date="2019" name="Int. J. Syst. Evol. Microbiol.">
        <title>The Global Catalogue of Microorganisms (GCM) 10K type strain sequencing project: providing services to taxonomists for standard genome sequencing and annotation.</title>
        <authorList>
            <consortium name="The Broad Institute Genomics Platform"/>
            <consortium name="The Broad Institute Genome Sequencing Center for Infectious Disease"/>
            <person name="Wu L."/>
            <person name="Ma J."/>
        </authorList>
    </citation>
    <scope>NUCLEOTIDE SEQUENCE [LARGE SCALE GENOMIC DNA]</scope>
    <source>
        <strain evidence="4">JCM 9731</strain>
    </source>
</reference>
<gene>
    <name evidence="3" type="primary">aroH</name>
    <name evidence="3" type="ORF">GCM10008967_42480</name>
</gene>
<evidence type="ECO:0000313" key="3">
    <source>
        <dbReference type="EMBL" id="GAA0347629.1"/>
    </source>
</evidence>
<evidence type="ECO:0000256" key="2">
    <source>
        <dbReference type="PROSITE-ProRule" id="PRU00514"/>
    </source>
</evidence>
<dbReference type="CDD" id="cd02185">
    <property type="entry name" value="AroH"/>
    <property type="match status" value="1"/>
</dbReference>
<keyword evidence="2" id="KW-0413">Isomerase</keyword>
<dbReference type="PIRSF" id="PIRSF005965">
    <property type="entry name" value="Chor_mut_AroH"/>
    <property type="match status" value="1"/>
</dbReference>
<dbReference type="RefSeq" id="WP_343803946.1">
    <property type="nucleotide sequence ID" value="NZ_BAAADJ010000064.1"/>
</dbReference>
<dbReference type="PANTHER" id="PTHR21164:SF0">
    <property type="entry name" value="CHORISMATE MUTASE AROH"/>
    <property type="match status" value="1"/>
</dbReference>
<dbReference type="InterPro" id="IPR035959">
    <property type="entry name" value="RutC-like_sf"/>
</dbReference>
<comment type="catalytic activity">
    <reaction evidence="2">
        <text>chorismate = prephenate</text>
        <dbReference type="Rhea" id="RHEA:13897"/>
        <dbReference type="ChEBI" id="CHEBI:29748"/>
        <dbReference type="ChEBI" id="CHEBI:29934"/>
        <dbReference type="EC" id="5.4.99.5"/>
    </reaction>
</comment>
<dbReference type="NCBIfam" id="TIGR01796">
    <property type="entry name" value="CM_mono_aroH"/>
    <property type="match status" value="1"/>
</dbReference>
<dbReference type="EMBL" id="BAAADJ010000064">
    <property type="protein sequence ID" value="GAA0347629.1"/>
    <property type="molecule type" value="Genomic_DNA"/>
</dbReference>
<dbReference type="InterPro" id="IPR008243">
    <property type="entry name" value="Chorismate_mutase_AroH"/>
</dbReference>
<dbReference type="EC" id="5.4.99.5" evidence="1 2"/>
<dbReference type="PANTHER" id="PTHR21164">
    <property type="entry name" value="CHORISMATE MUTASE"/>
    <property type="match status" value="1"/>
</dbReference>
<dbReference type="Gene3D" id="3.30.1330.40">
    <property type="entry name" value="RutC-like"/>
    <property type="match status" value="1"/>
</dbReference>
<organism evidence="3 4">
    <name type="scientific">Bacillus carboniphilus</name>
    <dbReference type="NCBI Taxonomy" id="86663"/>
    <lineage>
        <taxon>Bacteria</taxon>
        <taxon>Bacillati</taxon>
        <taxon>Bacillota</taxon>
        <taxon>Bacilli</taxon>
        <taxon>Bacillales</taxon>
        <taxon>Bacillaceae</taxon>
        <taxon>Bacillus</taxon>
    </lineage>
</organism>
<evidence type="ECO:0000313" key="4">
    <source>
        <dbReference type="Proteomes" id="UP001500782"/>
    </source>
</evidence>
<protein>
    <recommendedName>
        <fullName evidence="1 2">chorismate mutase</fullName>
        <ecNumber evidence="1 2">5.4.99.5</ecNumber>
    </recommendedName>
</protein>
<dbReference type="Proteomes" id="UP001500782">
    <property type="component" value="Unassembled WGS sequence"/>
</dbReference>
<dbReference type="PROSITE" id="PS51167">
    <property type="entry name" value="CHORISMATE_MUT_1"/>
    <property type="match status" value="1"/>
</dbReference>
<keyword evidence="4" id="KW-1185">Reference proteome</keyword>
<name>A0ABP3GJT0_9BACI</name>
<accession>A0ABP3GJT0</accession>
<comment type="caution">
    <text evidence="3">The sequence shown here is derived from an EMBL/GenBank/DDBJ whole genome shotgun (WGS) entry which is preliminary data.</text>
</comment>
<evidence type="ECO:0000256" key="1">
    <source>
        <dbReference type="NCBIfam" id="TIGR01796"/>
    </source>
</evidence>
<keyword evidence="2" id="KW-0028">Amino-acid biosynthesis</keyword>